<evidence type="ECO:0000313" key="1">
    <source>
        <dbReference type="EMBL" id="KAK8066485.1"/>
    </source>
</evidence>
<dbReference type="RefSeq" id="XP_066663238.1">
    <property type="nucleotide sequence ID" value="XM_066817546.1"/>
</dbReference>
<reference evidence="1 2" key="1">
    <citation type="submission" date="2023-01" db="EMBL/GenBank/DDBJ databases">
        <title>Analysis of 21 Apiospora genomes using comparative genomics revels a genus with tremendous synthesis potential of carbohydrate active enzymes and secondary metabolites.</title>
        <authorList>
            <person name="Sorensen T."/>
        </authorList>
    </citation>
    <scope>NUCLEOTIDE SEQUENCE [LARGE SCALE GENOMIC DNA]</scope>
    <source>
        <strain evidence="1 2">CBS 114990</strain>
    </source>
</reference>
<dbReference type="EMBL" id="JAQQWN010000009">
    <property type="protein sequence ID" value="KAK8066485.1"/>
    <property type="molecule type" value="Genomic_DNA"/>
</dbReference>
<dbReference type="GeneID" id="92050606"/>
<keyword evidence="2" id="KW-1185">Reference proteome</keyword>
<comment type="caution">
    <text evidence="1">The sequence shown here is derived from an EMBL/GenBank/DDBJ whole genome shotgun (WGS) entry which is preliminary data.</text>
</comment>
<proteinExistence type="predicted"/>
<protein>
    <submittedName>
        <fullName evidence="1">Uncharacterized protein</fullName>
    </submittedName>
</protein>
<gene>
    <name evidence="1" type="ORF">PG997_013232</name>
</gene>
<evidence type="ECO:0000313" key="2">
    <source>
        <dbReference type="Proteomes" id="UP001433268"/>
    </source>
</evidence>
<organism evidence="1 2">
    <name type="scientific">Apiospora hydei</name>
    <dbReference type="NCBI Taxonomy" id="1337664"/>
    <lineage>
        <taxon>Eukaryota</taxon>
        <taxon>Fungi</taxon>
        <taxon>Dikarya</taxon>
        <taxon>Ascomycota</taxon>
        <taxon>Pezizomycotina</taxon>
        <taxon>Sordariomycetes</taxon>
        <taxon>Xylariomycetidae</taxon>
        <taxon>Amphisphaeriales</taxon>
        <taxon>Apiosporaceae</taxon>
        <taxon>Apiospora</taxon>
    </lineage>
</organism>
<dbReference type="Proteomes" id="UP001433268">
    <property type="component" value="Unassembled WGS sequence"/>
</dbReference>
<name>A0ABR1V888_9PEZI</name>
<sequence>MRPVRAGDLEALTRDYDVVPPGFLGVDALGLEVSHQPQIVTHTSCFLERVWRHQLLGPGIQTEPDCGVGAEAELVEDFEALIQ</sequence>
<accession>A0ABR1V888</accession>